<dbReference type="Pfam" id="PF06628">
    <property type="entry name" value="Catalase-rel"/>
    <property type="match status" value="1"/>
</dbReference>
<keyword evidence="3" id="KW-1185">Reference proteome</keyword>
<evidence type="ECO:0000313" key="3">
    <source>
        <dbReference type="Proteomes" id="UP000463883"/>
    </source>
</evidence>
<protein>
    <recommendedName>
        <fullName evidence="1">Catalase immune-responsive domain-containing protein</fullName>
    </recommendedName>
</protein>
<dbReference type="GO" id="GO:0020037">
    <property type="term" value="F:heme binding"/>
    <property type="evidence" value="ECO:0007669"/>
    <property type="project" value="InterPro"/>
</dbReference>
<accession>A0A6P1MKH3</accession>
<reference evidence="2 3" key="1">
    <citation type="submission" date="2020-01" db="EMBL/GenBank/DDBJ databases">
        <title>Genomic analysis of Aminipila sp. CBA3637.</title>
        <authorList>
            <person name="Kim Y.B."/>
            <person name="Roh S.W."/>
        </authorList>
    </citation>
    <scope>NUCLEOTIDE SEQUENCE [LARGE SCALE GENOMIC DNA]</scope>
    <source>
        <strain evidence="2 3">CBA3637</strain>
    </source>
</reference>
<dbReference type="AlphaFoldDB" id="A0A6P1MKH3"/>
<evidence type="ECO:0000313" key="2">
    <source>
        <dbReference type="EMBL" id="QHI73653.1"/>
    </source>
</evidence>
<sequence length="61" mass="7008">MEIIYQQANDSLKSFSPTDKEALIYNLVESLMFISDEVQEKVIECLKLVNEELGSTIQKQL</sequence>
<evidence type="ECO:0000259" key="1">
    <source>
        <dbReference type="Pfam" id="PF06628"/>
    </source>
</evidence>
<dbReference type="EMBL" id="CP047591">
    <property type="protein sequence ID" value="QHI73653.1"/>
    <property type="molecule type" value="Genomic_DNA"/>
</dbReference>
<dbReference type="RefSeq" id="WP_162363418.1">
    <property type="nucleotide sequence ID" value="NZ_CP047591.1"/>
</dbReference>
<proteinExistence type="predicted"/>
<gene>
    <name evidence="2" type="ORF">Ami3637_15850</name>
</gene>
<name>A0A6P1MKH3_9FIRM</name>
<dbReference type="SUPFAM" id="SSF56634">
    <property type="entry name" value="Heme-dependent catalase-like"/>
    <property type="match status" value="1"/>
</dbReference>
<dbReference type="Gene3D" id="2.40.180.10">
    <property type="entry name" value="Catalase core domain"/>
    <property type="match status" value="1"/>
</dbReference>
<feature type="domain" description="Catalase immune-responsive" evidence="1">
    <location>
        <begin position="5"/>
        <end position="61"/>
    </location>
</feature>
<organism evidence="2 3">
    <name type="scientific">Aminipila terrae</name>
    <dbReference type="NCBI Taxonomy" id="2697030"/>
    <lineage>
        <taxon>Bacteria</taxon>
        <taxon>Bacillati</taxon>
        <taxon>Bacillota</taxon>
        <taxon>Clostridia</taxon>
        <taxon>Peptostreptococcales</taxon>
        <taxon>Anaerovoracaceae</taxon>
        <taxon>Aminipila</taxon>
    </lineage>
</organism>
<dbReference type="InterPro" id="IPR020835">
    <property type="entry name" value="Catalase_sf"/>
</dbReference>
<dbReference type="InterPro" id="IPR010582">
    <property type="entry name" value="Catalase_immune_responsive"/>
</dbReference>
<dbReference type="KEGG" id="amic:Ami3637_15850"/>
<dbReference type="Proteomes" id="UP000463883">
    <property type="component" value="Chromosome"/>
</dbReference>